<name>A0ABR9V508_9CHRO</name>
<dbReference type="SUPFAM" id="SSF143100">
    <property type="entry name" value="TTHA1013/TTHA0281-like"/>
    <property type="match status" value="1"/>
</dbReference>
<reference evidence="1 2" key="1">
    <citation type="submission" date="2020-10" db="EMBL/GenBank/DDBJ databases">
        <authorList>
            <person name="Castelo-Branco R."/>
            <person name="Eusebio N."/>
            <person name="Adriana R."/>
            <person name="Vieira A."/>
            <person name="Brugerolle De Fraissinette N."/>
            <person name="Rezende De Castro R."/>
            <person name="Schneider M.P."/>
            <person name="Vasconcelos V."/>
            <person name="Leao P.N."/>
        </authorList>
    </citation>
    <scope>NUCLEOTIDE SEQUENCE [LARGE SCALE GENOMIC DNA]</scope>
    <source>
        <strain evidence="1 2">LEGE 03274</strain>
    </source>
</reference>
<dbReference type="InterPro" id="IPR035069">
    <property type="entry name" value="TTHA1013/TTHA0281-like"/>
</dbReference>
<proteinExistence type="predicted"/>
<sequence>MMNFANLILTEYELVIYCCEIDNYFVVEVAELSEFLADGKTHQEMVINAEINIQE</sequence>
<dbReference type="RefSeq" id="WP_193800795.1">
    <property type="nucleotide sequence ID" value="NZ_JADEWC010000015.1"/>
</dbReference>
<keyword evidence="2" id="KW-1185">Reference proteome</keyword>
<protein>
    <submittedName>
        <fullName evidence="1">Uncharacterized protein</fullName>
    </submittedName>
</protein>
<dbReference type="EMBL" id="JADEWC010000015">
    <property type="protein sequence ID" value="MBE9222639.1"/>
    <property type="molecule type" value="Genomic_DNA"/>
</dbReference>
<evidence type="ECO:0000313" key="2">
    <source>
        <dbReference type="Proteomes" id="UP000654604"/>
    </source>
</evidence>
<gene>
    <name evidence="1" type="ORF">IQ215_08000</name>
</gene>
<comment type="caution">
    <text evidence="1">The sequence shown here is derived from an EMBL/GenBank/DDBJ whole genome shotgun (WGS) entry which is preliminary data.</text>
</comment>
<evidence type="ECO:0000313" key="1">
    <source>
        <dbReference type="EMBL" id="MBE9222639.1"/>
    </source>
</evidence>
<dbReference type="Proteomes" id="UP000654604">
    <property type="component" value="Unassembled WGS sequence"/>
</dbReference>
<organism evidence="1 2">
    <name type="scientific">Cyanobacterium stanieri LEGE 03274</name>
    <dbReference type="NCBI Taxonomy" id="1828756"/>
    <lineage>
        <taxon>Bacteria</taxon>
        <taxon>Bacillati</taxon>
        <taxon>Cyanobacteriota</taxon>
        <taxon>Cyanophyceae</taxon>
        <taxon>Oscillatoriophycideae</taxon>
        <taxon>Chroococcales</taxon>
        <taxon>Geminocystaceae</taxon>
        <taxon>Cyanobacterium</taxon>
    </lineage>
</organism>
<accession>A0ABR9V508</accession>